<keyword evidence="3" id="KW-1185">Reference proteome</keyword>
<sequence>MRSTPIVARSELSNVTAFVAAHPRALFVAAFLLVLLLTQGTVSAELEPISGGGLYEPNGGHGASTGP</sequence>
<accession>A0A1G9SRN2</accession>
<feature type="compositionally biased region" description="Gly residues" evidence="1">
    <location>
        <begin position="50"/>
        <end position="67"/>
    </location>
</feature>
<evidence type="ECO:0000313" key="2">
    <source>
        <dbReference type="EMBL" id="SDM38106.1"/>
    </source>
</evidence>
<feature type="region of interest" description="Disordered" evidence="1">
    <location>
        <begin position="48"/>
        <end position="67"/>
    </location>
</feature>
<dbReference type="RefSeq" id="WP_089695854.1">
    <property type="nucleotide sequence ID" value="NZ_FNHL01000002.1"/>
</dbReference>
<reference evidence="3" key="1">
    <citation type="submission" date="2016-10" db="EMBL/GenBank/DDBJ databases">
        <authorList>
            <person name="Varghese N."/>
            <person name="Submissions S."/>
        </authorList>
    </citation>
    <scope>NUCLEOTIDE SEQUENCE [LARGE SCALE GENOMIC DNA]</scope>
    <source>
        <strain evidence="3">CGMCC 1.10119</strain>
    </source>
</reference>
<proteinExistence type="predicted"/>
<dbReference type="AlphaFoldDB" id="A0A1G9SRN2"/>
<dbReference type="EMBL" id="FNHL01000002">
    <property type="protein sequence ID" value="SDM38106.1"/>
    <property type="molecule type" value="Genomic_DNA"/>
</dbReference>
<dbReference type="Proteomes" id="UP000199451">
    <property type="component" value="Unassembled WGS sequence"/>
</dbReference>
<protein>
    <submittedName>
        <fullName evidence="2">Uncharacterized protein</fullName>
    </submittedName>
</protein>
<gene>
    <name evidence="2" type="ORF">SAMN04487949_1469</name>
</gene>
<name>A0A1G9SRN2_9EURY</name>
<evidence type="ECO:0000313" key="3">
    <source>
        <dbReference type="Proteomes" id="UP000199451"/>
    </source>
</evidence>
<evidence type="ECO:0000256" key="1">
    <source>
        <dbReference type="SAM" id="MobiDB-lite"/>
    </source>
</evidence>
<organism evidence="2 3">
    <name type="scientific">Halogranum gelatinilyticum</name>
    <dbReference type="NCBI Taxonomy" id="660521"/>
    <lineage>
        <taxon>Archaea</taxon>
        <taxon>Methanobacteriati</taxon>
        <taxon>Methanobacteriota</taxon>
        <taxon>Stenosarchaea group</taxon>
        <taxon>Halobacteria</taxon>
        <taxon>Halobacteriales</taxon>
        <taxon>Haloferacaceae</taxon>
    </lineage>
</organism>